<sequence>MAECRLAMTTGRTRCFIVPDSDAQLIHHCNYTFNVGINLGFGSLKLDFDDELEPGGVYDHHSAQGRCNYTIGGIGK</sequence>
<dbReference type="EMBL" id="JABFUD020000003">
    <property type="protein sequence ID" value="KAI5081682.1"/>
    <property type="molecule type" value="Genomic_DNA"/>
</dbReference>
<dbReference type="Proteomes" id="UP000886520">
    <property type="component" value="Chromosome 2"/>
</dbReference>
<gene>
    <name evidence="1" type="ORF">GOP47_0001425</name>
</gene>
<name>A0A9D4ZQ04_ADICA</name>
<proteinExistence type="predicted"/>
<dbReference type="AlphaFoldDB" id="A0A9D4ZQ04"/>
<evidence type="ECO:0000313" key="2">
    <source>
        <dbReference type="Proteomes" id="UP000886520"/>
    </source>
</evidence>
<comment type="caution">
    <text evidence="1">The sequence shown here is derived from an EMBL/GenBank/DDBJ whole genome shotgun (WGS) entry which is preliminary data.</text>
</comment>
<accession>A0A9D4ZQ04</accession>
<keyword evidence="2" id="KW-1185">Reference proteome</keyword>
<reference evidence="1" key="1">
    <citation type="submission" date="2021-01" db="EMBL/GenBank/DDBJ databases">
        <title>Adiantum capillus-veneris genome.</title>
        <authorList>
            <person name="Fang Y."/>
            <person name="Liao Q."/>
        </authorList>
    </citation>
    <scope>NUCLEOTIDE SEQUENCE</scope>
    <source>
        <strain evidence="1">H3</strain>
        <tissue evidence="1">Leaf</tissue>
    </source>
</reference>
<evidence type="ECO:0000313" key="1">
    <source>
        <dbReference type="EMBL" id="KAI5081682.1"/>
    </source>
</evidence>
<organism evidence="1 2">
    <name type="scientific">Adiantum capillus-veneris</name>
    <name type="common">Maidenhair fern</name>
    <dbReference type="NCBI Taxonomy" id="13818"/>
    <lineage>
        <taxon>Eukaryota</taxon>
        <taxon>Viridiplantae</taxon>
        <taxon>Streptophyta</taxon>
        <taxon>Embryophyta</taxon>
        <taxon>Tracheophyta</taxon>
        <taxon>Polypodiopsida</taxon>
        <taxon>Polypodiidae</taxon>
        <taxon>Polypodiales</taxon>
        <taxon>Pteridineae</taxon>
        <taxon>Pteridaceae</taxon>
        <taxon>Vittarioideae</taxon>
        <taxon>Adiantum</taxon>
    </lineage>
</organism>
<protein>
    <submittedName>
        <fullName evidence="1">Uncharacterized protein</fullName>
    </submittedName>
</protein>